<reference evidence="1 2" key="1">
    <citation type="journal article" date="2021" name="Front. Genet.">
        <title>Chromosome-Level Genome Assembly Reveals Significant Gene Expansion in the Toll and IMD Signaling Pathways of Dendrolimus kikuchii.</title>
        <authorList>
            <person name="Zhou J."/>
            <person name="Wu P."/>
            <person name="Xiong Z."/>
            <person name="Liu N."/>
            <person name="Zhao N."/>
            <person name="Ji M."/>
            <person name="Qiu Y."/>
            <person name="Yang B."/>
        </authorList>
    </citation>
    <scope>NUCLEOTIDE SEQUENCE [LARGE SCALE GENOMIC DNA]</scope>
    <source>
        <strain evidence="1">Ann1</strain>
    </source>
</reference>
<comment type="caution">
    <text evidence="1">The sequence shown here is derived from an EMBL/GenBank/DDBJ whole genome shotgun (WGS) entry which is preliminary data.</text>
</comment>
<sequence>MKESIVESAKEACGCAKRHITTKGDEWWDADVKSSVERKRKAWLDYVASLQQNDSMKEMKKEIYRLCKNETKALVKEKRESIKLKEEEKLTENFKANTKLFWREVKKSRGCSSASRMERIKSKAGDVLANPQEVLARWSEYFREMYDDIPDAGTTTESVTDSEESASEITLEEIEWSIRSLKNGKAGGIDSVSAEMIKYGGTCVRDAFLSLCNLCWRTGKVPKDWRRAIIVPLYKGKGSRMECASYRAISLISTASKVYAKIIEKRMRVVSDGLLWDAQGGFRNGRGCMDQVFSLRNIVEKQLAMGRKVFCGFVDLEKAFDRVVRKELWDILPGYGINGQLMRAVQSTYEDCMACVRVDGSLSPWFDVNIGVRQGCVLSALLFILYLDDCLQRIRLMDVGVRMSDLVVSTLLYADDAVLLAESPSELQTLVTMMKDDCQARGLHLNAKKTKVMVFEREETRTNARIMVDDVMLEQVNEFVYLGCAFSRDGRYTADIERRVNLGNSLNGALGKLLGAKNLSQKAQLAIHNAVLVPTLTYGSESWVWKREHESRVNAVEMRALRKICGVTLADRVRNTEVRKRVGLKESVGVKVRKGMLRWFGHVEPTPQGNWRESSPPFILWNQQHRVHILAIL</sequence>
<accession>A0ACC1CQ11</accession>
<evidence type="ECO:0000313" key="2">
    <source>
        <dbReference type="Proteomes" id="UP000824533"/>
    </source>
</evidence>
<name>A0ACC1CQ11_9NEOP</name>
<protein>
    <submittedName>
        <fullName evidence="1">Uncharacterized protein</fullName>
    </submittedName>
</protein>
<keyword evidence="2" id="KW-1185">Reference proteome</keyword>
<organism evidence="1 2">
    <name type="scientific">Dendrolimus kikuchii</name>
    <dbReference type="NCBI Taxonomy" id="765133"/>
    <lineage>
        <taxon>Eukaryota</taxon>
        <taxon>Metazoa</taxon>
        <taxon>Ecdysozoa</taxon>
        <taxon>Arthropoda</taxon>
        <taxon>Hexapoda</taxon>
        <taxon>Insecta</taxon>
        <taxon>Pterygota</taxon>
        <taxon>Neoptera</taxon>
        <taxon>Endopterygota</taxon>
        <taxon>Lepidoptera</taxon>
        <taxon>Glossata</taxon>
        <taxon>Ditrysia</taxon>
        <taxon>Bombycoidea</taxon>
        <taxon>Lasiocampidae</taxon>
        <taxon>Dendrolimus</taxon>
    </lineage>
</organism>
<dbReference type="Proteomes" id="UP000824533">
    <property type="component" value="Linkage Group LG19"/>
</dbReference>
<proteinExistence type="predicted"/>
<gene>
    <name evidence="1" type="ORF">K1T71_010852</name>
</gene>
<dbReference type="EMBL" id="CM034405">
    <property type="protein sequence ID" value="KAJ0173703.1"/>
    <property type="molecule type" value="Genomic_DNA"/>
</dbReference>
<evidence type="ECO:0000313" key="1">
    <source>
        <dbReference type="EMBL" id="KAJ0173703.1"/>
    </source>
</evidence>